<feature type="non-terminal residue" evidence="2">
    <location>
        <position position="1"/>
    </location>
</feature>
<gene>
    <name evidence="2" type="ORF">K490DRAFT_12751</name>
</gene>
<dbReference type="EMBL" id="ML978711">
    <property type="protein sequence ID" value="KAF2091812.1"/>
    <property type="molecule type" value="Genomic_DNA"/>
</dbReference>
<feature type="compositionally biased region" description="Polar residues" evidence="1">
    <location>
        <begin position="625"/>
        <end position="642"/>
    </location>
</feature>
<organism evidence="2 3">
    <name type="scientific">Saccharata proteae CBS 121410</name>
    <dbReference type="NCBI Taxonomy" id="1314787"/>
    <lineage>
        <taxon>Eukaryota</taxon>
        <taxon>Fungi</taxon>
        <taxon>Dikarya</taxon>
        <taxon>Ascomycota</taxon>
        <taxon>Pezizomycotina</taxon>
        <taxon>Dothideomycetes</taxon>
        <taxon>Dothideomycetes incertae sedis</taxon>
        <taxon>Botryosphaeriales</taxon>
        <taxon>Saccharataceae</taxon>
        <taxon>Saccharata</taxon>
    </lineage>
</organism>
<evidence type="ECO:0000313" key="3">
    <source>
        <dbReference type="Proteomes" id="UP000799776"/>
    </source>
</evidence>
<name>A0A9P4M229_9PEZI</name>
<evidence type="ECO:0000313" key="2">
    <source>
        <dbReference type="EMBL" id="KAF2091812.1"/>
    </source>
</evidence>
<protein>
    <recommendedName>
        <fullName evidence="4">Arrestin C-terminal-like domain-containing protein</fullName>
    </recommendedName>
</protein>
<feature type="region of interest" description="Disordered" evidence="1">
    <location>
        <begin position="20"/>
        <end position="118"/>
    </location>
</feature>
<evidence type="ECO:0000256" key="1">
    <source>
        <dbReference type="SAM" id="MobiDB-lite"/>
    </source>
</evidence>
<dbReference type="Proteomes" id="UP000799776">
    <property type="component" value="Unassembled WGS sequence"/>
</dbReference>
<accession>A0A9P4M229</accession>
<feature type="region of interest" description="Disordered" evidence="1">
    <location>
        <begin position="504"/>
        <end position="539"/>
    </location>
</feature>
<comment type="caution">
    <text evidence="2">The sequence shown here is derived from an EMBL/GenBank/DDBJ whole genome shotgun (WGS) entry which is preliminary data.</text>
</comment>
<feature type="region of interest" description="Disordered" evidence="1">
    <location>
        <begin position="608"/>
        <end position="642"/>
    </location>
</feature>
<dbReference type="AlphaFoldDB" id="A0A9P4M229"/>
<feature type="region of interest" description="Disordered" evidence="1">
    <location>
        <begin position="681"/>
        <end position="714"/>
    </location>
</feature>
<evidence type="ECO:0008006" key="4">
    <source>
        <dbReference type="Google" id="ProtNLM"/>
    </source>
</evidence>
<keyword evidence="3" id="KW-1185">Reference proteome</keyword>
<reference evidence="2" key="1">
    <citation type="journal article" date="2020" name="Stud. Mycol.">
        <title>101 Dothideomycetes genomes: a test case for predicting lifestyles and emergence of pathogens.</title>
        <authorList>
            <person name="Haridas S."/>
            <person name="Albert R."/>
            <person name="Binder M."/>
            <person name="Bloem J."/>
            <person name="Labutti K."/>
            <person name="Salamov A."/>
            <person name="Andreopoulos B."/>
            <person name="Baker S."/>
            <person name="Barry K."/>
            <person name="Bills G."/>
            <person name="Bluhm B."/>
            <person name="Cannon C."/>
            <person name="Castanera R."/>
            <person name="Culley D."/>
            <person name="Daum C."/>
            <person name="Ezra D."/>
            <person name="Gonzalez J."/>
            <person name="Henrissat B."/>
            <person name="Kuo A."/>
            <person name="Liang C."/>
            <person name="Lipzen A."/>
            <person name="Lutzoni F."/>
            <person name="Magnuson J."/>
            <person name="Mondo S."/>
            <person name="Nolan M."/>
            <person name="Ohm R."/>
            <person name="Pangilinan J."/>
            <person name="Park H.-J."/>
            <person name="Ramirez L."/>
            <person name="Alfaro M."/>
            <person name="Sun H."/>
            <person name="Tritt A."/>
            <person name="Yoshinaga Y."/>
            <person name="Zwiers L.-H."/>
            <person name="Turgeon B."/>
            <person name="Goodwin S."/>
            <person name="Spatafora J."/>
            <person name="Crous P."/>
            <person name="Grigoriev I."/>
        </authorList>
    </citation>
    <scope>NUCLEOTIDE SEQUENCE</scope>
    <source>
        <strain evidence="2">CBS 121410</strain>
    </source>
</reference>
<feature type="compositionally biased region" description="Basic and acidic residues" evidence="1">
    <location>
        <begin position="20"/>
        <end position="37"/>
    </location>
</feature>
<sequence>QTRPLSDIRELTEPSLVDLASRKLATESKHPESELRRHTSLTRKGSLLSRKGSLSRAEPLSRKGSRGSSRLAPSPGIRHLTDQHRGRTSPVRSLGDGPSSIYSIPDAIVPPRSSSRTREANVVPTPQAPAIPPPPPPGIGYTIPNKGRSHSPVKEIAAKWDPITSDDVRPIPPRTFARVPSNEILEFPTHRHHRVSTDLKVGAPLFVGGGSLEGSVCVTVDDVDRTRHKRALAIARISIDLLGIEEMLNVKRAVFLNLATELIDSDHPPPPTMVESTRHLSPTDPFWLLNPSVTTMPFSLSLPLDVGPPPFNSKQARIRYLLCVTLLVRDKGTQYLVRSSQDVSVLSVYDPEKALMSLPSPLTASDEYARAKDSTLEVIRVTAGLHRQSAASTMERSASQARIFDSNDRTILARTSIKHGTGGWQGVSAHTTDTRTCDLELPRGHATVKCGKFFEVRYFLNIIASSTHTKLVSVQLPVVLIHMNSLDVVPNSVAQVAAAIEEKRLGPDSRNSRTRRQRSQHSLSRRPSTSVQGRAFAAPRMQSLDRARAEAEDLKQLGRILDHSPRRYSAADTGLVGFSYEYDYHTPPSNRKGRFMETESLESMKRRLRRARSNDTNHSRRTEGTQRTIANNHNSNENRQGSLSALGFRDAEIGEDLELSGLGAQGGSTAASFKARLEAARDRQFRFQSKKPREGWKAKGLDWLMGDKEEREKE</sequence>
<proteinExistence type="predicted"/>
<dbReference type="OrthoDB" id="298939at2759"/>
<feature type="compositionally biased region" description="Low complexity" evidence="1">
    <location>
        <begin position="43"/>
        <end position="56"/>
    </location>
</feature>
<feature type="compositionally biased region" description="Basic and acidic residues" evidence="1">
    <location>
        <begin position="612"/>
        <end position="624"/>
    </location>
</feature>
<feature type="non-terminal residue" evidence="2">
    <location>
        <position position="714"/>
    </location>
</feature>